<evidence type="ECO:0000313" key="4">
    <source>
        <dbReference type="Proteomes" id="UP001177258"/>
    </source>
</evidence>
<comment type="caution">
    <text evidence="3">The sequence shown here is derived from an EMBL/GenBank/DDBJ whole genome shotgun (WGS) entry which is preliminary data.</text>
</comment>
<dbReference type="EMBL" id="JAUPEV010000009">
    <property type="protein sequence ID" value="MDO7253487.1"/>
    <property type="molecule type" value="Genomic_DNA"/>
</dbReference>
<evidence type="ECO:0000313" key="2">
    <source>
        <dbReference type="EMBL" id="MDO7253487.1"/>
    </source>
</evidence>
<keyword evidence="1" id="KW-0812">Transmembrane</keyword>
<dbReference type="EMBL" id="JAUYZK010000009">
    <property type="protein sequence ID" value="MDP2539414.1"/>
    <property type="molecule type" value="Genomic_DNA"/>
</dbReference>
<reference evidence="2 4" key="3">
    <citation type="journal article" date="2024" name="Syst. Appl. Microbiol.">
        <title>Helicobacter cappadocius sp. nov., from lizards: The first psychrotrophic Helicobacter species.</title>
        <authorList>
            <person name="Aydin F."/>
            <person name="Tarhane S."/>
            <person name="Karakaya E."/>
            <person name="Abay S."/>
            <person name="Kayman T."/>
            <person name="Guran O."/>
            <person name="Bozkurt E."/>
            <person name="Uzum N."/>
            <person name="Avci A."/>
            <person name="Olgun K."/>
            <person name="Jablonski D."/>
            <person name="Guran C."/>
            <person name="Burcin Saticioglu I."/>
        </authorList>
    </citation>
    <scope>NUCLEOTIDE SEQUENCE [LARGE SCALE GENOMIC DNA]</scope>
    <source>
        <strain evidence="2">Faydin-H75</strain>
        <strain evidence="4">faydin-H76</strain>
    </source>
</reference>
<keyword evidence="1" id="KW-1133">Transmembrane helix</keyword>
<evidence type="ECO:0000313" key="5">
    <source>
        <dbReference type="Proteomes" id="UP001240777"/>
    </source>
</evidence>
<name>A0AA90PTT0_9HELI</name>
<keyword evidence="5" id="KW-1185">Reference proteome</keyword>
<feature type="transmembrane region" description="Helical" evidence="1">
    <location>
        <begin position="6"/>
        <end position="28"/>
    </location>
</feature>
<accession>A0AA90PTT0</accession>
<organism evidence="3 4">
    <name type="scientific">Helicobacter cappadocius</name>
    <dbReference type="NCBI Taxonomy" id="3063998"/>
    <lineage>
        <taxon>Bacteria</taxon>
        <taxon>Pseudomonadati</taxon>
        <taxon>Campylobacterota</taxon>
        <taxon>Epsilonproteobacteria</taxon>
        <taxon>Campylobacterales</taxon>
        <taxon>Helicobacteraceae</taxon>
        <taxon>Helicobacter</taxon>
    </lineage>
</organism>
<protein>
    <submittedName>
        <fullName evidence="3">Helix-turn-helix domain-containing protein</fullName>
    </submittedName>
</protein>
<evidence type="ECO:0000313" key="3">
    <source>
        <dbReference type="EMBL" id="MDP2539414.1"/>
    </source>
</evidence>
<sequence length="172" mass="19761">MVFDSEFLLMVSGALLLILVFLILYIYIKDKDVAKKTQRLEKAIEALSKEIYKTKKWIQENETQSEFANSTLGANIKNEVKNNLNSGLTNLSSQIHGIQEVLEKDRDYFEEKIIALENKIREFGHFSPSSTDVDENRIIKMFQDGWSIDSIAKELRVGKGEVEFILKLADIK</sequence>
<dbReference type="Proteomes" id="UP001177258">
    <property type="component" value="Unassembled WGS sequence"/>
</dbReference>
<reference evidence="3 5" key="1">
    <citation type="submission" date="2023-07" db="EMBL/GenBank/DDBJ databases">
        <title>Unpublished Manusciprt.</title>
        <authorList>
            <person name="Aydin F."/>
            <person name="Tarhane S."/>
            <person name="Saticioglu I.B."/>
            <person name="Karakaya E."/>
            <person name="Abay S."/>
            <person name="Guran O."/>
            <person name="Bozkurt E."/>
            <person name="Uzum N."/>
            <person name="Olgun K."/>
            <person name="Jablonski D."/>
        </authorList>
    </citation>
    <scope>NUCLEOTIDE SEQUENCE</scope>
    <source>
        <strain evidence="5">faydin-H75</strain>
        <strain evidence="3">Faydin-H76</strain>
    </source>
</reference>
<dbReference type="AlphaFoldDB" id="A0AA90PTT0"/>
<dbReference type="Proteomes" id="UP001240777">
    <property type="component" value="Unassembled WGS sequence"/>
</dbReference>
<reference evidence="2" key="2">
    <citation type="submission" date="2023-07" db="EMBL/GenBank/DDBJ databases">
        <authorList>
            <person name="Aydin F."/>
            <person name="Tarhane S."/>
            <person name="Saticioglu I.B."/>
            <person name="Karakaya E."/>
            <person name="Abay S."/>
            <person name="Guran O."/>
            <person name="Bozkurt E."/>
            <person name="Uzum N."/>
            <person name="Olgun K."/>
            <person name="Jablonski D."/>
        </authorList>
    </citation>
    <scope>NUCLEOTIDE SEQUENCE</scope>
    <source>
        <strain evidence="2">Faydin-H75</strain>
    </source>
</reference>
<gene>
    <name evidence="2" type="ORF">Q5I04_06145</name>
    <name evidence="3" type="ORF">Q5I06_06470</name>
</gene>
<evidence type="ECO:0000256" key="1">
    <source>
        <dbReference type="SAM" id="Phobius"/>
    </source>
</evidence>
<dbReference type="Pfam" id="PF19610">
    <property type="entry name" value="DUF6115"/>
    <property type="match status" value="1"/>
</dbReference>
<proteinExistence type="predicted"/>
<keyword evidence="1" id="KW-0472">Membrane</keyword>
<dbReference type="InterPro" id="IPR046118">
    <property type="entry name" value="DUF6115"/>
</dbReference>
<dbReference type="RefSeq" id="WP_305517333.1">
    <property type="nucleotide sequence ID" value="NZ_JAUPEV010000009.1"/>
</dbReference>